<reference evidence="9" key="2">
    <citation type="journal article" date="2020" name="Nat. Commun.">
        <title>Large-scale genome sequencing of mycorrhizal fungi provides insights into the early evolution of symbiotic traits.</title>
        <authorList>
            <person name="Miyauchi S."/>
            <person name="Kiss E."/>
            <person name="Kuo A."/>
            <person name="Drula E."/>
            <person name="Kohler A."/>
            <person name="Sanchez-Garcia M."/>
            <person name="Morin E."/>
            <person name="Andreopoulos B."/>
            <person name="Barry K.W."/>
            <person name="Bonito G."/>
            <person name="Buee M."/>
            <person name="Carver A."/>
            <person name="Chen C."/>
            <person name="Cichocki N."/>
            <person name="Clum A."/>
            <person name="Culley D."/>
            <person name="Crous P.W."/>
            <person name="Fauchery L."/>
            <person name="Girlanda M."/>
            <person name="Hayes R.D."/>
            <person name="Keri Z."/>
            <person name="LaButti K."/>
            <person name="Lipzen A."/>
            <person name="Lombard V."/>
            <person name="Magnuson J."/>
            <person name="Maillard F."/>
            <person name="Murat C."/>
            <person name="Nolan M."/>
            <person name="Ohm R.A."/>
            <person name="Pangilinan J."/>
            <person name="Pereira M.F."/>
            <person name="Perotto S."/>
            <person name="Peter M."/>
            <person name="Pfister S."/>
            <person name="Riley R."/>
            <person name="Sitrit Y."/>
            <person name="Stielow J.B."/>
            <person name="Szollosi G."/>
            <person name="Zifcakova L."/>
            <person name="Stursova M."/>
            <person name="Spatafora J.W."/>
            <person name="Tedersoo L."/>
            <person name="Vaario L.M."/>
            <person name="Yamada A."/>
            <person name="Yan M."/>
            <person name="Wang P."/>
            <person name="Xu J."/>
            <person name="Bruns T."/>
            <person name="Baldrian P."/>
            <person name="Vilgalys R."/>
            <person name="Dunand C."/>
            <person name="Henrissat B."/>
            <person name="Grigoriev I.V."/>
            <person name="Hibbett D."/>
            <person name="Nagy L.G."/>
            <person name="Martin F.M."/>
        </authorList>
    </citation>
    <scope>NUCLEOTIDE SEQUENCE</scope>
    <source>
        <strain evidence="9">Prilba</strain>
    </source>
</reference>
<keyword evidence="6 7" id="KW-0472">Membrane</keyword>
<sequence>ISVSDTSLASAIHAGPWWRHRGVLRLNFYLFIPLLTGCINGYNSCLVNGLQILPAWRQQFLNPHGKTLVGMITSAQIIGSLVGLPLAPLCSDRFGRRATLVVGAILMLGGVALQAIASTVGVFIAARLLAGAGLIFGTIAAPLLITELAYPTQRDKVTWLYNTMWYVGSIVAAWTFLVAYDTAPNPTWSWQVPVLGQAMGPLLQIFLIWFVPESPRWLISKGLESKALRILARFHAFGFDERDPFVQYEMAQIQNALKMEAESNKNASFTTLFATPGNRKRMRIVLGIAFFSQWSGNGLLSHYVNLVLESIDITNTRKKATINGCLQIWNLVAAVTGALLIRKLGRRTLFVVSNAGMLTSFSVWTLTTSLFHTNSMSIAANVTIPFIFIFYLFYNLAYTPMLVAYTLEILPFRIRAKGFALMNLVVSLSLAFNQLVDPWAFDAIGWRYYLVYCGWLGFELVFVVLFIVETQGRTEEETAALFDGADKTDILAQMRREGAVIAIRRQSMSDDEDDDFFYPGKIRELESYQLRRPQLILARDQLGHTKGRSGMFSFQERI</sequence>
<feature type="transmembrane region" description="Helical" evidence="7">
    <location>
        <begin position="98"/>
        <end position="117"/>
    </location>
</feature>
<dbReference type="InterPro" id="IPR020846">
    <property type="entry name" value="MFS_dom"/>
</dbReference>
<protein>
    <submittedName>
        <fullName evidence="9">General substrate transporter</fullName>
    </submittedName>
</protein>
<gene>
    <name evidence="9" type="ORF">DFH94DRAFT_808706</name>
</gene>
<evidence type="ECO:0000256" key="5">
    <source>
        <dbReference type="ARBA" id="ARBA00022989"/>
    </source>
</evidence>
<dbReference type="InterPro" id="IPR036259">
    <property type="entry name" value="MFS_trans_sf"/>
</dbReference>
<keyword evidence="4 7" id="KW-0812">Transmembrane</keyword>
<keyword evidence="3" id="KW-0813">Transport</keyword>
<dbReference type="EMBL" id="WHVB01000002">
    <property type="protein sequence ID" value="KAF8486079.1"/>
    <property type="molecule type" value="Genomic_DNA"/>
</dbReference>
<keyword evidence="5 7" id="KW-1133">Transmembrane helix</keyword>
<feature type="transmembrane region" description="Helical" evidence="7">
    <location>
        <begin position="123"/>
        <end position="145"/>
    </location>
</feature>
<feature type="transmembrane region" description="Helical" evidence="7">
    <location>
        <begin position="28"/>
        <end position="56"/>
    </location>
</feature>
<evidence type="ECO:0000256" key="1">
    <source>
        <dbReference type="ARBA" id="ARBA00004141"/>
    </source>
</evidence>
<dbReference type="OrthoDB" id="6133115at2759"/>
<dbReference type="PANTHER" id="PTHR48022:SF64">
    <property type="entry name" value="MAJOR FACILITATOR SUPERFAMILY (MFS) PROFILE DOMAIN-CONTAINING PROTEIN"/>
    <property type="match status" value="1"/>
</dbReference>
<feature type="transmembrane region" description="Helical" evidence="7">
    <location>
        <begin position="284"/>
        <end position="308"/>
    </location>
</feature>
<dbReference type="SUPFAM" id="SSF103473">
    <property type="entry name" value="MFS general substrate transporter"/>
    <property type="match status" value="1"/>
</dbReference>
<evidence type="ECO:0000256" key="3">
    <source>
        <dbReference type="ARBA" id="ARBA00022448"/>
    </source>
</evidence>
<dbReference type="FunFam" id="1.20.1250.20:FF:000134">
    <property type="entry name" value="MFS sugar transporter protein"/>
    <property type="match status" value="1"/>
</dbReference>
<accession>A0A9P5TDM8</accession>
<evidence type="ECO:0000256" key="2">
    <source>
        <dbReference type="ARBA" id="ARBA00010992"/>
    </source>
</evidence>
<dbReference type="InterPro" id="IPR050360">
    <property type="entry name" value="MFS_Sugar_Transporters"/>
</dbReference>
<evidence type="ECO:0000256" key="6">
    <source>
        <dbReference type="ARBA" id="ARBA00023136"/>
    </source>
</evidence>
<reference evidence="9" key="1">
    <citation type="submission" date="2019-10" db="EMBL/GenBank/DDBJ databases">
        <authorList>
            <consortium name="DOE Joint Genome Institute"/>
            <person name="Kuo A."/>
            <person name="Miyauchi S."/>
            <person name="Kiss E."/>
            <person name="Drula E."/>
            <person name="Kohler A."/>
            <person name="Sanchez-Garcia M."/>
            <person name="Andreopoulos B."/>
            <person name="Barry K.W."/>
            <person name="Bonito G."/>
            <person name="Buee M."/>
            <person name="Carver A."/>
            <person name="Chen C."/>
            <person name="Cichocki N."/>
            <person name="Clum A."/>
            <person name="Culley D."/>
            <person name="Crous P.W."/>
            <person name="Fauchery L."/>
            <person name="Girlanda M."/>
            <person name="Hayes R."/>
            <person name="Keri Z."/>
            <person name="LaButti K."/>
            <person name="Lipzen A."/>
            <person name="Lombard V."/>
            <person name="Magnuson J."/>
            <person name="Maillard F."/>
            <person name="Morin E."/>
            <person name="Murat C."/>
            <person name="Nolan M."/>
            <person name="Ohm R."/>
            <person name="Pangilinan J."/>
            <person name="Pereira M."/>
            <person name="Perotto S."/>
            <person name="Peter M."/>
            <person name="Riley R."/>
            <person name="Sitrit Y."/>
            <person name="Stielow B."/>
            <person name="Szollosi G."/>
            <person name="Zifcakova L."/>
            <person name="Stursova M."/>
            <person name="Spatafora J.W."/>
            <person name="Tedersoo L."/>
            <person name="Vaario L.-M."/>
            <person name="Yamada A."/>
            <person name="Yan M."/>
            <person name="Wang P."/>
            <person name="Xu J."/>
            <person name="Bruns T."/>
            <person name="Baldrian P."/>
            <person name="Vilgalys R."/>
            <person name="Henrissat B."/>
            <person name="Grigoriev I.V."/>
            <person name="Hibbett D."/>
            <person name="Nagy L.G."/>
            <person name="Martin F.M."/>
        </authorList>
    </citation>
    <scope>NUCLEOTIDE SEQUENCE</scope>
    <source>
        <strain evidence="9">Prilba</strain>
    </source>
</reference>
<feature type="non-terminal residue" evidence="9">
    <location>
        <position position="558"/>
    </location>
</feature>
<dbReference type="Gene3D" id="1.20.1250.20">
    <property type="entry name" value="MFS general substrate transporter like domains"/>
    <property type="match status" value="1"/>
</dbReference>
<keyword evidence="10" id="KW-1185">Reference proteome</keyword>
<evidence type="ECO:0000256" key="7">
    <source>
        <dbReference type="SAM" id="Phobius"/>
    </source>
</evidence>
<feature type="transmembrane region" description="Helical" evidence="7">
    <location>
        <begin position="348"/>
        <end position="366"/>
    </location>
</feature>
<dbReference type="GO" id="GO:0005351">
    <property type="term" value="F:carbohydrate:proton symporter activity"/>
    <property type="evidence" value="ECO:0007669"/>
    <property type="project" value="TreeGrafter"/>
</dbReference>
<feature type="domain" description="Major facilitator superfamily (MFS) profile" evidence="8">
    <location>
        <begin position="29"/>
        <end position="471"/>
    </location>
</feature>
<organism evidence="9 10">
    <name type="scientific">Russula ochroleuca</name>
    <dbReference type="NCBI Taxonomy" id="152965"/>
    <lineage>
        <taxon>Eukaryota</taxon>
        <taxon>Fungi</taxon>
        <taxon>Dikarya</taxon>
        <taxon>Basidiomycota</taxon>
        <taxon>Agaricomycotina</taxon>
        <taxon>Agaricomycetes</taxon>
        <taxon>Russulales</taxon>
        <taxon>Russulaceae</taxon>
        <taxon>Russula</taxon>
    </lineage>
</organism>
<feature type="transmembrane region" description="Helical" evidence="7">
    <location>
        <begin position="192"/>
        <end position="211"/>
    </location>
</feature>
<feature type="transmembrane region" description="Helical" evidence="7">
    <location>
        <begin position="68"/>
        <end position="86"/>
    </location>
</feature>
<evidence type="ECO:0000259" key="8">
    <source>
        <dbReference type="PROSITE" id="PS50850"/>
    </source>
</evidence>
<dbReference type="Pfam" id="PF00083">
    <property type="entry name" value="Sugar_tr"/>
    <property type="match status" value="1"/>
</dbReference>
<evidence type="ECO:0000256" key="4">
    <source>
        <dbReference type="ARBA" id="ARBA00022692"/>
    </source>
</evidence>
<feature type="transmembrane region" description="Helical" evidence="7">
    <location>
        <begin position="378"/>
        <end position="397"/>
    </location>
</feature>
<comment type="subcellular location">
    <subcellularLocation>
        <location evidence="1">Membrane</location>
        <topology evidence="1">Multi-pass membrane protein</topology>
    </subcellularLocation>
</comment>
<dbReference type="PANTHER" id="PTHR48022">
    <property type="entry name" value="PLASTIDIC GLUCOSE TRANSPORTER 4"/>
    <property type="match status" value="1"/>
</dbReference>
<evidence type="ECO:0000313" key="9">
    <source>
        <dbReference type="EMBL" id="KAF8486079.1"/>
    </source>
</evidence>
<comment type="caution">
    <text evidence="9">The sequence shown here is derived from an EMBL/GenBank/DDBJ whole genome shotgun (WGS) entry which is preliminary data.</text>
</comment>
<feature type="transmembrane region" description="Helical" evidence="7">
    <location>
        <begin position="418"/>
        <end position="436"/>
    </location>
</feature>
<proteinExistence type="inferred from homology"/>
<dbReference type="PROSITE" id="PS50850">
    <property type="entry name" value="MFS"/>
    <property type="match status" value="1"/>
</dbReference>
<feature type="transmembrane region" description="Helical" evidence="7">
    <location>
        <begin position="320"/>
        <end position="341"/>
    </location>
</feature>
<feature type="transmembrane region" description="Helical" evidence="7">
    <location>
        <begin position="448"/>
        <end position="468"/>
    </location>
</feature>
<feature type="transmembrane region" description="Helical" evidence="7">
    <location>
        <begin position="157"/>
        <end position="180"/>
    </location>
</feature>
<dbReference type="Proteomes" id="UP000759537">
    <property type="component" value="Unassembled WGS sequence"/>
</dbReference>
<dbReference type="GO" id="GO:0016020">
    <property type="term" value="C:membrane"/>
    <property type="evidence" value="ECO:0007669"/>
    <property type="project" value="UniProtKB-SubCell"/>
</dbReference>
<comment type="similarity">
    <text evidence="2">Belongs to the major facilitator superfamily. Sugar transporter (TC 2.A.1.1) family.</text>
</comment>
<evidence type="ECO:0000313" key="10">
    <source>
        <dbReference type="Proteomes" id="UP000759537"/>
    </source>
</evidence>
<name>A0A9P5TDM8_9AGAM</name>
<dbReference type="AlphaFoldDB" id="A0A9P5TDM8"/>
<dbReference type="InterPro" id="IPR005828">
    <property type="entry name" value="MFS_sugar_transport-like"/>
</dbReference>